<organism evidence="2 3">
    <name type="scientific">Apiospora kogelbergensis</name>
    <dbReference type="NCBI Taxonomy" id="1337665"/>
    <lineage>
        <taxon>Eukaryota</taxon>
        <taxon>Fungi</taxon>
        <taxon>Dikarya</taxon>
        <taxon>Ascomycota</taxon>
        <taxon>Pezizomycotina</taxon>
        <taxon>Sordariomycetes</taxon>
        <taxon>Xylariomycetidae</taxon>
        <taxon>Amphisphaeriales</taxon>
        <taxon>Apiosporaceae</taxon>
        <taxon>Apiospora</taxon>
    </lineage>
</organism>
<comment type="caution">
    <text evidence="2">The sequence shown here is derived from an EMBL/GenBank/DDBJ whole genome shotgun (WGS) entry which is preliminary data.</text>
</comment>
<proteinExistence type="predicted"/>
<dbReference type="EMBL" id="JAQQWP010000010">
    <property type="protein sequence ID" value="KAK8097186.1"/>
    <property type="molecule type" value="Genomic_DNA"/>
</dbReference>
<name>A0AAW0QJV9_9PEZI</name>
<evidence type="ECO:0000313" key="2">
    <source>
        <dbReference type="EMBL" id="KAK8097186.1"/>
    </source>
</evidence>
<gene>
    <name evidence="2" type="ORF">PG999_013130</name>
</gene>
<evidence type="ECO:0000256" key="1">
    <source>
        <dbReference type="SAM" id="MobiDB-lite"/>
    </source>
</evidence>
<protein>
    <submittedName>
        <fullName evidence="2">Uncharacterized protein</fullName>
    </submittedName>
</protein>
<accession>A0AAW0QJV9</accession>
<feature type="region of interest" description="Disordered" evidence="1">
    <location>
        <begin position="341"/>
        <end position="421"/>
    </location>
</feature>
<evidence type="ECO:0000313" key="3">
    <source>
        <dbReference type="Proteomes" id="UP001392437"/>
    </source>
</evidence>
<dbReference type="Proteomes" id="UP001392437">
    <property type="component" value="Unassembled WGS sequence"/>
</dbReference>
<dbReference type="AlphaFoldDB" id="A0AAW0QJV9"/>
<keyword evidence="3" id="KW-1185">Reference proteome</keyword>
<sequence length="421" mass="47630">MDDIFISLGKILLDDFHVTSASSMRQDQWYKRTMESWKENKLGEVLILVPKDARAEWGPKVNSFAKDLSDAVKNTAKQEHGGLVDGLPGLSKGRDRVFDDATIVKDPPSCFFDGNDGRLGYAEQSLSYWATRSGEASPESLRQRANSVKRLLERHESKGLLALAKIHGAILKTLAELPQPKRKRPGRWEAQQGWLTALDETLEVCIFIMTMLGFGGELLDEHRYARWLPSMRDYPCHPAIWRYLGNQGFGGIESDNPQAKGLTPKTLKSHLDWHLRTLSMVVMVVEECQIEYGPSLQDRVVNAFLHLVGFEAWNREREGGEGKWYLACRLNQGKSAKWLRNHVPDEQDGPNSQEESGELVAELPKKKKDPLKLREPSQNVVQASDDDDSDSEEGAKLAVLESKEARYGRKRSTKYMSAERH</sequence>
<reference evidence="2 3" key="1">
    <citation type="submission" date="2023-01" db="EMBL/GenBank/DDBJ databases">
        <title>Analysis of 21 Apiospora genomes using comparative genomics revels a genus with tremendous synthesis potential of carbohydrate active enzymes and secondary metabolites.</title>
        <authorList>
            <person name="Sorensen T."/>
        </authorList>
    </citation>
    <scope>NUCLEOTIDE SEQUENCE [LARGE SCALE GENOMIC DNA]</scope>
    <source>
        <strain evidence="2 3">CBS 117206</strain>
    </source>
</reference>